<dbReference type="AlphaFoldDB" id="A0ABD3XPA8"/>
<dbReference type="PROSITE" id="PS01186">
    <property type="entry name" value="EGF_2"/>
    <property type="match status" value="1"/>
</dbReference>
<evidence type="ECO:0000313" key="7">
    <source>
        <dbReference type="EMBL" id="KAL3886810.1"/>
    </source>
</evidence>
<dbReference type="InterPro" id="IPR000152">
    <property type="entry name" value="EGF-type_Asp/Asn_hydroxyl_site"/>
</dbReference>
<dbReference type="FunFam" id="2.10.25.10:FF:000038">
    <property type="entry name" value="Fibrillin 2"/>
    <property type="match status" value="1"/>
</dbReference>
<organism evidence="7 8">
    <name type="scientific">Sinanodonta woodiana</name>
    <name type="common">Chinese pond mussel</name>
    <name type="synonym">Anodonta woodiana</name>
    <dbReference type="NCBI Taxonomy" id="1069815"/>
    <lineage>
        <taxon>Eukaryota</taxon>
        <taxon>Metazoa</taxon>
        <taxon>Spiralia</taxon>
        <taxon>Lophotrochozoa</taxon>
        <taxon>Mollusca</taxon>
        <taxon>Bivalvia</taxon>
        <taxon>Autobranchia</taxon>
        <taxon>Heteroconchia</taxon>
        <taxon>Palaeoheterodonta</taxon>
        <taxon>Unionida</taxon>
        <taxon>Unionoidea</taxon>
        <taxon>Unionidae</taxon>
        <taxon>Unioninae</taxon>
        <taxon>Sinanodonta</taxon>
    </lineage>
</organism>
<comment type="caution">
    <text evidence="5">Lacks conserved residue(s) required for the propagation of feature annotation.</text>
</comment>
<dbReference type="Gene3D" id="2.10.25.10">
    <property type="entry name" value="Laminin"/>
    <property type="match status" value="1"/>
</dbReference>
<dbReference type="EMBL" id="JBJQND010000002">
    <property type="protein sequence ID" value="KAL3886810.1"/>
    <property type="molecule type" value="Genomic_DNA"/>
</dbReference>
<dbReference type="InterPro" id="IPR049883">
    <property type="entry name" value="NOTCH1_EGF-like"/>
</dbReference>
<dbReference type="Pfam" id="PF07645">
    <property type="entry name" value="EGF_CA"/>
    <property type="match status" value="1"/>
</dbReference>
<name>A0ABD3XPA8_SINWO</name>
<dbReference type="InterPro" id="IPR000742">
    <property type="entry name" value="EGF"/>
</dbReference>
<dbReference type="SMART" id="SM00181">
    <property type="entry name" value="EGF"/>
    <property type="match status" value="1"/>
</dbReference>
<keyword evidence="3" id="KW-0677">Repeat</keyword>
<dbReference type="PROSITE" id="PS50026">
    <property type="entry name" value="EGF_3"/>
    <property type="match status" value="1"/>
</dbReference>
<evidence type="ECO:0000256" key="1">
    <source>
        <dbReference type="ARBA" id="ARBA00022536"/>
    </source>
</evidence>
<dbReference type="CDD" id="cd00054">
    <property type="entry name" value="EGF_CA"/>
    <property type="match status" value="1"/>
</dbReference>
<evidence type="ECO:0000256" key="4">
    <source>
        <dbReference type="ARBA" id="ARBA00023157"/>
    </source>
</evidence>
<dbReference type="InterPro" id="IPR001881">
    <property type="entry name" value="EGF-like_Ca-bd_dom"/>
</dbReference>
<accession>A0ABD3XPA8</accession>
<evidence type="ECO:0000313" key="8">
    <source>
        <dbReference type="Proteomes" id="UP001634394"/>
    </source>
</evidence>
<feature type="domain" description="EGF-like" evidence="6">
    <location>
        <begin position="1"/>
        <end position="38"/>
    </location>
</feature>
<keyword evidence="2" id="KW-0732">Signal</keyword>
<gene>
    <name evidence="7" type="ORF">ACJMK2_026779</name>
</gene>
<keyword evidence="1 5" id="KW-0245">EGF-like domain</keyword>
<sequence>IDECFEKVSDCPQTCRNTDGSYTCLCYPGFEGNGYNCTSDAAKTIVTLTF</sequence>
<keyword evidence="8" id="KW-1185">Reference proteome</keyword>
<feature type="non-terminal residue" evidence="7">
    <location>
        <position position="50"/>
    </location>
</feature>
<dbReference type="SMART" id="SM00179">
    <property type="entry name" value="EGF_CA"/>
    <property type="match status" value="1"/>
</dbReference>
<protein>
    <recommendedName>
        <fullName evidence="6">EGF-like domain-containing protein</fullName>
    </recommendedName>
</protein>
<dbReference type="SUPFAM" id="SSF57196">
    <property type="entry name" value="EGF/Laminin"/>
    <property type="match status" value="1"/>
</dbReference>
<feature type="non-terminal residue" evidence="7">
    <location>
        <position position="1"/>
    </location>
</feature>
<dbReference type="Proteomes" id="UP001634394">
    <property type="component" value="Unassembled WGS sequence"/>
</dbReference>
<evidence type="ECO:0000256" key="5">
    <source>
        <dbReference type="PROSITE-ProRule" id="PRU00076"/>
    </source>
</evidence>
<evidence type="ECO:0000256" key="2">
    <source>
        <dbReference type="ARBA" id="ARBA00022729"/>
    </source>
</evidence>
<proteinExistence type="predicted"/>
<comment type="caution">
    <text evidence="7">The sequence shown here is derived from an EMBL/GenBank/DDBJ whole genome shotgun (WGS) entry which is preliminary data.</text>
</comment>
<evidence type="ECO:0000259" key="6">
    <source>
        <dbReference type="PROSITE" id="PS50026"/>
    </source>
</evidence>
<reference evidence="7 8" key="1">
    <citation type="submission" date="2024-11" db="EMBL/GenBank/DDBJ databases">
        <title>Chromosome-level genome assembly of the freshwater bivalve Anodonta woodiana.</title>
        <authorList>
            <person name="Chen X."/>
        </authorList>
    </citation>
    <scope>NUCLEOTIDE SEQUENCE [LARGE SCALE GENOMIC DNA]</scope>
    <source>
        <strain evidence="7">MN2024</strain>
        <tissue evidence="7">Gills</tissue>
    </source>
</reference>
<keyword evidence="4" id="KW-1015">Disulfide bond</keyword>
<dbReference type="PROSITE" id="PS00010">
    <property type="entry name" value="ASX_HYDROXYL"/>
    <property type="match status" value="1"/>
</dbReference>
<evidence type="ECO:0000256" key="3">
    <source>
        <dbReference type="ARBA" id="ARBA00022737"/>
    </source>
</evidence>